<sequence>MRLKVNNMSQFTNYRLILEELERTLSHVQDEQYDRFANDVNGAQSIFTAGKGRSGFIANTFAMRLNQLGKDAYVVGESTTPSIKEHDLFVILSGSGSTAHLRLLAEKAQTVGAKVVLLTTNPDSPIGELAETVIELPAGTKYNAEGSEQPLGSLFEQAALLFLDSVVLGLMDTFNIDEETMQNNHANLE</sequence>
<dbReference type="Pfam" id="PF01380">
    <property type="entry name" value="SIS"/>
    <property type="match status" value="1"/>
</dbReference>
<dbReference type="InterPro" id="IPR046348">
    <property type="entry name" value="SIS_dom_sf"/>
</dbReference>
<proteinExistence type="inferred from homology"/>
<dbReference type="AlphaFoldDB" id="A0ABD4ED08"/>
<protein>
    <submittedName>
        <fullName evidence="3">6-phospho 3-hexuloisomerase</fullName>
    </submittedName>
</protein>
<evidence type="ECO:0000313" key="4">
    <source>
        <dbReference type="Proteomes" id="UP000070063"/>
    </source>
</evidence>
<evidence type="ECO:0000259" key="2">
    <source>
        <dbReference type="PROSITE" id="PS51464"/>
    </source>
</evidence>
<evidence type="ECO:0000256" key="1">
    <source>
        <dbReference type="ARBA" id="ARBA00009235"/>
    </source>
</evidence>
<comment type="similarity">
    <text evidence="1">Belongs to the SIS family. PHI subfamily.</text>
</comment>
<reference evidence="3 4" key="1">
    <citation type="submission" date="2016-01" db="EMBL/GenBank/DDBJ databases">
        <authorList>
            <person name="Mitreva M."/>
            <person name="Pepin K.H."/>
            <person name="Mihindukulasuriya K.A."/>
            <person name="Fulton R."/>
            <person name="Fronick C."/>
            <person name="O'Laughlin M."/>
            <person name="Miner T."/>
            <person name="Herter B."/>
            <person name="Rosa B.A."/>
            <person name="Cordes M."/>
            <person name="Tomlinson C."/>
            <person name="Wollam A."/>
            <person name="Palsikar V.B."/>
            <person name="Mardis E.R."/>
            <person name="Wilson R.K."/>
        </authorList>
    </citation>
    <scope>NUCLEOTIDE SEQUENCE [LARGE SCALE GENOMIC DNA]</scope>
    <source>
        <strain evidence="3 4">MJR7738</strain>
    </source>
</reference>
<evidence type="ECO:0000313" key="3">
    <source>
        <dbReference type="EMBL" id="KXA36504.1"/>
    </source>
</evidence>
<comment type="caution">
    <text evidence="3">The sequence shown here is derived from an EMBL/GenBank/DDBJ whole genome shotgun (WGS) entry which is preliminary data.</text>
</comment>
<name>A0ABD4ED08_STALU</name>
<dbReference type="PANTHER" id="PTHR43443">
    <property type="entry name" value="3-HEXULOSE-6-PHOSPHATE ISOMERASE"/>
    <property type="match status" value="1"/>
</dbReference>
<gene>
    <name evidence="3" type="ORF">HMPREF3225_02265</name>
</gene>
<organism evidence="3 4">
    <name type="scientific">Staphylococcus lugdunensis</name>
    <dbReference type="NCBI Taxonomy" id="28035"/>
    <lineage>
        <taxon>Bacteria</taxon>
        <taxon>Bacillati</taxon>
        <taxon>Bacillota</taxon>
        <taxon>Bacilli</taxon>
        <taxon>Bacillales</taxon>
        <taxon>Staphylococcaceae</taxon>
        <taxon>Staphylococcus</taxon>
    </lineage>
</organism>
<dbReference type="PROSITE" id="PS51464">
    <property type="entry name" value="SIS"/>
    <property type="match status" value="1"/>
</dbReference>
<dbReference type="InterPro" id="IPR001347">
    <property type="entry name" value="SIS_dom"/>
</dbReference>
<dbReference type="InterPro" id="IPR017552">
    <property type="entry name" value="PHI/rmpB"/>
</dbReference>
<dbReference type="Gene3D" id="3.40.50.10490">
    <property type="entry name" value="Glucose-6-phosphate isomerase like protein, domain 1"/>
    <property type="match status" value="1"/>
</dbReference>
<dbReference type="EMBL" id="LRQI01000091">
    <property type="protein sequence ID" value="KXA36504.1"/>
    <property type="molecule type" value="Genomic_DNA"/>
</dbReference>
<dbReference type="PANTHER" id="PTHR43443:SF1">
    <property type="entry name" value="3-HEXULOSE-6-PHOSPHATE ISOMERASE"/>
    <property type="match status" value="1"/>
</dbReference>
<dbReference type="Proteomes" id="UP000070063">
    <property type="component" value="Unassembled WGS sequence"/>
</dbReference>
<dbReference type="SUPFAM" id="SSF53697">
    <property type="entry name" value="SIS domain"/>
    <property type="match status" value="1"/>
</dbReference>
<dbReference type="CDD" id="cd05005">
    <property type="entry name" value="SIS_PHI"/>
    <property type="match status" value="1"/>
</dbReference>
<dbReference type="NCBIfam" id="TIGR03127">
    <property type="entry name" value="RuMP_HxlB"/>
    <property type="match status" value="1"/>
</dbReference>
<accession>A0ABD4ED08</accession>
<feature type="domain" description="SIS" evidence="2">
    <location>
        <begin position="36"/>
        <end position="176"/>
    </location>
</feature>